<proteinExistence type="predicted"/>
<dbReference type="EMBL" id="KZ819683">
    <property type="protein sequence ID" value="PWN54490.1"/>
    <property type="molecule type" value="Genomic_DNA"/>
</dbReference>
<dbReference type="Proteomes" id="UP000245626">
    <property type="component" value="Unassembled WGS sequence"/>
</dbReference>
<keyword evidence="2" id="KW-1185">Reference proteome</keyword>
<name>A0ACD0P8T0_9BASI</name>
<sequence length="1409" mass="154687">MSGDQSRYPRYGGGAGGSLGGGAFGPGKQQYAYGTGYAQGGTSAGMPVTGSGSSWGRGSTTSVPNKRGRGGKISSSNRRPTAPSRVLPLQPAPQHSVAYIMQVYAHVISSGRIKPNILENPKNPLQNYVLARTGEYPSYKSEEGQIEGRRDKNFRCTLVLDKELDLTSYGDGRTAKEAEKAAALHGVMILADRDLLNKPPPPSAAAIAQGAATPGADQSAAKLSDGSILTPERAREFMDFYCKRFNFGKPDIALVPGTVQRGKRTITQGWSASMTVGGRMIGMASGQNKKIAQTNCYVDTVQYLETFDPELWKLFDSTHKPGAPISKAPHVYFNMSEEIDDEVRSIYEQTRASKIFAKRPRTAGVLQAGEAPEEHAPQPQKFIRFGEGRRVSEEFLQEKSDQLMQQLQDYQVDERVKALREQRNSLPVYQKRGDVLVKIELHQVTICMAATGSGKTTQIPQILFDDYILQGQGAKCNIVCTQPRRIAAISVAERVAKERGERLGQSVGYQVRFENKLPQPHGSITFCTTGVFLRRLQSALGDADQSNGFLDTITHVVIDEVHERDVETDLLLVVIKRLLAERRRLGKKEIKVILMSATIDPTLFQSYFADERGRPAPVVEVPGRSFPVEKHYLEETMHHIDALRLTPAQGGWVFGEKNVKDYLDREINQGGGMLARRPADGSNGDSLADAVDDLELPYPLIALMVAYVLSTSDSGHVLVFLPGWEEIKAVHQILQDPRQFPLLGLNFVDGDKFEIHILHSTIPVQDQQAVFEPPRHDRIRRIILATNIAETSITIPDVVYVVDTGRVKEKRFDPERHLSSLVSAWVGTSNLNQRAGRAGRHRSGEYYGVLSKARYDRLSVHQTVEMKRVDLSNVVMHIKALDIPGMEVEDVLEAAIEPPAPERVVAAMDKLRMVGALDINKKLTSLGRVLLQLPLDAPIGKMCLYGAFFRCLDPVLTLAAILTNRDPFMAPVHLKREADAVKDYWCPPDFRSDALGTLRAFNRWWELQGRGDFVAANRFCSDNFLSKPTLLQIQQVKEHLFQSMEKADIIQVIQGSSATQRGVAARDNNGVPLGPAPRYRLRARETDPEFNVNSDSTPLLAALVAVASAPNFALRSSEKTYRTSQDKTCFIHPSSVCHLKHTKNKEHDTQPGERELFAFGEKIRNTSMQTSGSSGNAMTMLRSCTRLDPLTYMLFGAFDVRVTNSGVECDAWLPITGNLEALDDIERLKAIMDVVMLRVFEGIGKRPRRQNQSGGASYRSQQQVSSWDEVNQAADEGGEDPEAYGDRTDLSLSPQEIEEFERLTTRVVKVLDAYAQDRASSASRGSTRPTTPAGSGYTTPSFGAGGGGYGSGASAGPGSAYGPTQGHGSNGGVLGQGPFGTGPYSGPNSNAGSRWNSRPQTPSGAGWKR</sequence>
<gene>
    <name evidence="1" type="ORF">IE53DRAFT_322961</name>
</gene>
<reference evidence="1 2" key="1">
    <citation type="journal article" date="2018" name="Mol. Biol. Evol.">
        <title>Broad Genomic Sampling Reveals a Smut Pathogenic Ancestry of the Fungal Clade Ustilaginomycotina.</title>
        <authorList>
            <person name="Kijpornyongpan T."/>
            <person name="Mondo S.J."/>
            <person name="Barry K."/>
            <person name="Sandor L."/>
            <person name="Lee J."/>
            <person name="Lipzen A."/>
            <person name="Pangilinan J."/>
            <person name="LaButti K."/>
            <person name="Hainaut M."/>
            <person name="Henrissat B."/>
            <person name="Grigoriev I.V."/>
            <person name="Spatafora J.W."/>
            <person name="Aime M.C."/>
        </authorList>
    </citation>
    <scope>NUCLEOTIDE SEQUENCE [LARGE SCALE GENOMIC DNA]</scope>
    <source>
        <strain evidence="1 2">SA 807</strain>
    </source>
</reference>
<evidence type="ECO:0000313" key="1">
    <source>
        <dbReference type="EMBL" id="PWN54490.1"/>
    </source>
</evidence>
<protein>
    <submittedName>
        <fullName evidence="1">P-loop containing nucleoside triphosphate hydrolase protein</fullName>
    </submittedName>
</protein>
<keyword evidence="1" id="KW-0378">Hydrolase</keyword>
<evidence type="ECO:0000313" key="2">
    <source>
        <dbReference type="Proteomes" id="UP000245626"/>
    </source>
</evidence>
<accession>A0ACD0P8T0</accession>
<organism evidence="1 2">
    <name type="scientific">Violaceomyces palustris</name>
    <dbReference type="NCBI Taxonomy" id="1673888"/>
    <lineage>
        <taxon>Eukaryota</taxon>
        <taxon>Fungi</taxon>
        <taxon>Dikarya</taxon>
        <taxon>Basidiomycota</taxon>
        <taxon>Ustilaginomycotina</taxon>
        <taxon>Ustilaginomycetes</taxon>
        <taxon>Violaceomycetales</taxon>
        <taxon>Violaceomycetaceae</taxon>
        <taxon>Violaceomyces</taxon>
    </lineage>
</organism>